<reference evidence="2" key="1">
    <citation type="journal article" date="2021" name="BMC Genomics">
        <title>Chromosome-level genome assembly and manually-curated proteome of model necrotroph Parastagonospora nodorum Sn15 reveals a genome-wide trove of candidate effector homologs, and redundancy of virulence-related functions within an accessory chromosome.</title>
        <authorList>
            <person name="Bertazzoni S."/>
            <person name="Jones D.A.B."/>
            <person name="Phan H.T."/>
            <person name="Tan K.-C."/>
            <person name="Hane J.K."/>
        </authorList>
    </citation>
    <scope>NUCLEOTIDE SEQUENCE [LARGE SCALE GENOMIC DNA]</scope>
    <source>
        <strain evidence="2">SN15 / ATCC MYA-4574 / FGSC 10173)</strain>
    </source>
</reference>
<dbReference type="OrthoDB" id="17977at2759"/>
<organism evidence="1 2">
    <name type="scientific">Phaeosphaeria nodorum (strain SN15 / ATCC MYA-4574 / FGSC 10173)</name>
    <name type="common">Glume blotch fungus</name>
    <name type="synonym">Parastagonospora nodorum</name>
    <dbReference type="NCBI Taxonomy" id="321614"/>
    <lineage>
        <taxon>Eukaryota</taxon>
        <taxon>Fungi</taxon>
        <taxon>Dikarya</taxon>
        <taxon>Ascomycota</taxon>
        <taxon>Pezizomycotina</taxon>
        <taxon>Dothideomycetes</taxon>
        <taxon>Pleosporomycetidae</taxon>
        <taxon>Pleosporales</taxon>
        <taxon>Pleosporineae</taxon>
        <taxon>Phaeosphaeriaceae</taxon>
        <taxon>Parastagonospora</taxon>
    </lineage>
</organism>
<dbReference type="VEuPathDB" id="FungiDB:JI435_099720"/>
<gene>
    <name evidence="1" type="ORF">JI435_099720</name>
</gene>
<dbReference type="EMBL" id="CP069037">
    <property type="protein sequence ID" value="QRD03196.1"/>
    <property type="molecule type" value="Genomic_DNA"/>
</dbReference>
<proteinExistence type="predicted"/>
<accession>A0A7U2FDD8</accession>
<dbReference type="AlphaFoldDB" id="A0A7U2FDD8"/>
<dbReference type="Proteomes" id="UP000663193">
    <property type="component" value="Chromosome 15"/>
</dbReference>
<keyword evidence="2" id="KW-1185">Reference proteome</keyword>
<sequence length="47" mass="5430">MSFCLYSSHWPTGMCNLRNLHHETRDNLIPTSPLIISLLAHGYLKFT</sequence>
<evidence type="ECO:0000313" key="2">
    <source>
        <dbReference type="Proteomes" id="UP000663193"/>
    </source>
</evidence>
<protein>
    <submittedName>
        <fullName evidence="1">Uncharacterized protein</fullName>
    </submittedName>
</protein>
<name>A0A7U2FDD8_PHANO</name>
<evidence type="ECO:0000313" key="1">
    <source>
        <dbReference type="EMBL" id="QRD03196.1"/>
    </source>
</evidence>